<dbReference type="GO" id="GO:0004190">
    <property type="term" value="F:aspartic-type endopeptidase activity"/>
    <property type="evidence" value="ECO:0007669"/>
    <property type="project" value="InterPro"/>
</dbReference>
<dbReference type="OrthoDB" id="5567556at2"/>
<feature type="domain" description="Peptidase A2" evidence="2">
    <location>
        <begin position="138"/>
        <end position="223"/>
    </location>
</feature>
<dbReference type="KEGG" id="nhl:Nhal_3187"/>
<protein>
    <recommendedName>
        <fullName evidence="2">Peptidase A2 domain-containing protein</fullName>
    </recommendedName>
</protein>
<evidence type="ECO:0000259" key="2">
    <source>
        <dbReference type="PROSITE" id="PS50175"/>
    </source>
</evidence>
<dbReference type="EMBL" id="CP001798">
    <property type="protein sequence ID" value="ADE16238.1"/>
    <property type="molecule type" value="Genomic_DNA"/>
</dbReference>
<dbReference type="GO" id="GO:0006508">
    <property type="term" value="P:proteolysis"/>
    <property type="evidence" value="ECO:0007669"/>
    <property type="project" value="InterPro"/>
</dbReference>
<dbReference type="InterPro" id="IPR034122">
    <property type="entry name" value="Retropepsin-like_bacterial"/>
</dbReference>
<dbReference type="InterPro" id="IPR001995">
    <property type="entry name" value="Peptidase_A2_cat"/>
</dbReference>
<dbReference type="PROSITE" id="PS50175">
    <property type="entry name" value="ASP_PROT_RETROV"/>
    <property type="match status" value="1"/>
</dbReference>
<dbReference type="RefSeq" id="WP_013034088.1">
    <property type="nucleotide sequence ID" value="NC_013960.1"/>
</dbReference>
<dbReference type="Pfam" id="PF13650">
    <property type="entry name" value="Asp_protease_2"/>
    <property type="match status" value="1"/>
</dbReference>
<gene>
    <name evidence="3" type="ordered locus">Nhal_3187</name>
</gene>
<dbReference type="STRING" id="472759.Nhal_3187"/>
<name>D5BZZ1_NITHN</name>
<keyword evidence="1" id="KW-0378">Hydrolase</keyword>
<dbReference type="HOGENOM" id="CLU_094469_0_0_6"/>
<dbReference type="InterPro" id="IPR001969">
    <property type="entry name" value="Aspartic_peptidase_AS"/>
</dbReference>
<evidence type="ECO:0000313" key="3">
    <source>
        <dbReference type="EMBL" id="ADE16238.1"/>
    </source>
</evidence>
<dbReference type="Proteomes" id="UP000001844">
    <property type="component" value="Chromosome"/>
</dbReference>
<dbReference type="SUPFAM" id="SSF50630">
    <property type="entry name" value="Acid proteases"/>
    <property type="match status" value="1"/>
</dbReference>
<proteinExistence type="predicted"/>
<dbReference type="PROSITE" id="PS00141">
    <property type="entry name" value="ASP_PROTEASE"/>
    <property type="match status" value="1"/>
</dbReference>
<dbReference type="CDD" id="cd05483">
    <property type="entry name" value="retropepsin_like_bacteria"/>
    <property type="match status" value="1"/>
</dbReference>
<keyword evidence="4" id="KW-1185">Reference proteome</keyword>
<dbReference type="InterPro" id="IPR021109">
    <property type="entry name" value="Peptidase_aspartic_dom_sf"/>
</dbReference>
<reference evidence="4" key="1">
    <citation type="submission" date="2010-04" db="EMBL/GenBank/DDBJ databases">
        <title>Complete genome sequence of Nitrosococcus halophilus Nc4, a salt-adapted, aerobic obligate ammonia-oxidizing sulfur purple bacterium.</title>
        <authorList>
            <consortium name="US DOE Joint Genome Institute"/>
            <person name="Campbell M.A."/>
            <person name="Malfatti S.A."/>
            <person name="Chain P.S.G."/>
            <person name="Heidelberg J.F."/>
            <person name="Ward B.B."/>
            <person name="Klotz M.G."/>
        </authorList>
    </citation>
    <scope>NUCLEOTIDE SEQUENCE [LARGE SCALE GENOMIC DNA]</scope>
    <source>
        <strain evidence="4">Nc4</strain>
    </source>
</reference>
<organism evidence="3 4">
    <name type="scientific">Nitrosococcus halophilus (strain Nc4)</name>
    <dbReference type="NCBI Taxonomy" id="472759"/>
    <lineage>
        <taxon>Bacteria</taxon>
        <taxon>Pseudomonadati</taxon>
        <taxon>Pseudomonadota</taxon>
        <taxon>Gammaproteobacteria</taxon>
        <taxon>Chromatiales</taxon>
        <taxon>Chromatiaceae</taxon>
        <taxon>Nitrosococcus</taxon>
    </lineage>
</organism>
<accession>D5BZZ1</accession>
<sequence length="237" mass="26013">MAGDIRIPLYLMAALIIITPAYGTAQEPLAKVERTLNEELKRLSAMHGIVIEGLEKTKTALAPSVQGPLRQQLQKLLADFNYVIIQTPDKEIERVLILRPKEATPDIPEQIVLATERSGNHHVVRVTVMGSRSMAIEVSLLVDTGASLVVLPSSIIPDLGFNADDFEDREVQTANGPVKAKVGQLRAIEIGPEVVYNVETAFIDDSLLGRNGLLGMNVLGRYLMTIDDQQNRITLIK</sequence>
<dbReference type="Gene3D" id="2.40.70.10">
    <property type="entry name" value="Acid Proteases"/>
    <property type="match status" value="1"/>
</dbReference>
<dbReference type="AlphaFoldDB" id="D5BZZ1"/>
<evidence type="ECO:0000313" key="4">
    <source>
        <dbReference type="Proteomes" id="UP000001844"/>
    </source>
</evidence>
<evidence type="ECO:0000256" key="1">
    <source>
        <dbReference type="ARBA" id="ARBA00022801"/>
    </source>
</evidence>
<dbReference type="eggNOG" id="COG3577">
    <property type="taxonomic scope" value="Bacteria"/>
</dbReference>